<dbReference type="PANTHER" id="PTHR21661">
    <property type="entry name" value="EPOXIDE HYDROLASE 1-RELATED"/>
    <property type="match status" value="1"/>
</dbReference>
<dbReference type="Gene3D" id="3.40.50.1820">
    <property type="entry name" value="alpha/beta hydrolase"/>
    <property type="match status" value="1"/>
</dbReference>
<keyword evidence="3 5" id="KW-0378">Hydrolase</keyword>
<protein>
    <submittedName>
        <fullName evidence="5">Epoxide hydrolase</fullName>
    </submittedName>
</protein>
<sequence>MESKMSKPLATNSVELTDTSIRPFRITIPQSDLDDLQARLTRTRWPDELPGTVGKYGVSLEYMKELVEYWRNSYDWRKHEKQLNEYPQFTITIDGTNVHFLHVRSPEPDAMPLILNHGWPGSILEFLNVIDLLTNPRTYGGNPSDAFHLVIPSMPGYGFSGPTNETGWDVHRIARAWIQLMDRLGYDNYAVHGGDFGSVVALNMGQQAPDHICGIHLNFLPMAPSGDLSDLSEEDKARIAKLESYLAAPAGHKVIQSTRPQTLAYGLTDSPVGQLAWIAEKFTEWSDPIRSIDRDLLLTNVMLYWLSGTAASSSRLHYESATIKRQKKPCSVPIGIAVFSYDLFLPVRRLAERQYNIVHWSEFDCGGHFAAIEAPDLLSADIKTCFRRFR</sequence>
<dbReference type="GO" id="GO:0097176">
    <property type="term" value="P:epoxide metabolic process"/>
    <property type="evidence" value="ECO:0007669"/>
    <property type="project" value="TreeGrafter"/>
</dbReference>
<evidence type="ECO:0000256" key="3">
    <source>
        <dbReference type="ARBA" id="ARBA00022801"/>
    </source>
</evidence>
<feature type="domain" description="Epoxide hydrolase N-terminal" evidence="4">
    <location>
        <begin position="21"/>
        <end position="126"/>
    </location>
</feature>
<evidence type="ECO:0000256" key="1">
    <source>
        <dbReference type="ARBA" id="ARBA00010088"/>
    </source>
</evidence>
<dbReference type="PIRSF" id="PIRSF001112">
    <property type="entry name" value="Epoxide_hydrolase"/>
    <property type="match status" value="1"/>
</dbReference>
<dbReference type="Pfam" id="PF06441">
    <property type="entry name" value="EHN"/>
    <property type="match status" value="1"/>
</dbReference>
<comment type="similarity">
    <text evidence="1">Belongs to the peptidase S33 family.</text>
</comment>
<organism evidence="5 6">
    <name type="scientific">Paenibacillus mangrovi</name>
    <dbReference type="NCBI Taxonomy" id="2931978"/>
    <lineage>
        <taxon>Bacteria</taxon>
        <taxon>Bacillati</taxon>
        <taxon>Bacillota</taxon>
        <taxon>Bacilli</taxon>
        <taxon>Bacillales</taxon>
        <taxon>Paenibacillaceae</taxon>
        <taxon>Paenibacillus</taxon>
    </lineage>
</organism>
<dbReference type="PANTHER" id="PTHR21661:SF35">
    <property type="entry name" value="EPOXIDE HYDROLASE"/>
    <property type="match status" value="1"/>
</dbReference>
<name>A0A9X2B693_9BACL</name>
<dbReference type="EMBL" id="JALIRP010000004">
    <property type="protein sequence ID" value="MCJ8012468.1"/>
    <property type="molecule type" value="Genomic_DNA"/>
</dbReference>
<dbReference type="InterPro" id="IPR016292">
    <property type="entry name" value="Epoxide_hydrolase"/>
</dbReference>
<keyword evidence="2" id="KW-0058">Aromatic hydrocarbons catabolism</keyword>
<dbReference type="InterPro" id="IPR029058">
    <property type="entry name" value="AB_hydrolase_fold"/>
</dbReference>
<evidence type="ECO:0000313" key="6">
    <source>
        <dbReference type="Proteomes" id="UP001139347"/>
    </source>
</evidence>
<dbReference type="Proteomes" id="UP001139347">
    <property type="component" value="Unassembled WGS sequence"/>
</dbReference>
<reference evidence="5" key="1">
    <citation type="submission" date="2022-04" db="EMBL/GenBank/DDBJ databases">
        <title>Paenibacillus mangrovi sp. nov., a novel endophytic bacterium isolated from bark of Kandelia candel.</title>
        <authorList>
            <person name="Tuo L."/>
        </authorList>
    </citation>
    <scope>NUCLEOTIDE SEQUENCE</scope>
    <source>
        <strain evidence="5">KQZ6P-2</strain>
    </source>
</reference>
<comment type="caution">
    <text evidence="5">The sequence shown here is derived from an EMBL/GenBank/DDBJ whole genome shotgun (WGS) entry which is preliminary data.</text>
</comment>
<dbReference type="SUPFAM" id="SSF53474">
    <property type="entry name" value="alpha/beta-Hydrolases"/>
    <property type="match status" value="1"/>
</dbReference>
<dbReference type="RefSeq" id="WP_244725264.1">
    <property type="nucleotide sequence ID" value="NZ_JALIRP010000004.1"/>
</dbReference>
<gene>
    <name evidence="5" type="ORF">MUG84_12060</name>
</gene>
<keyword evidence="6" id="KW-1185">Reference proteome</keyword>
<dbReference type="InterPro" id="IPR010497">
    <property type="entry name" value="Epoxide_hydro_N"/>
</dbReference>
<dbReference type="InterPro" id="IPR000639">
    <property type="entry name" value="Epox_hydrolase-like"/>
</dbReference>
<dbReference type="GO" id="GO:0004301">
    <property type="term" value="F:epoxide hydrolase activity"/>
    <property type="evidence" value="ECO:0007669"/>
    <property type="project" value="TreeGrafter"/>
</dbReference>
<proteinExistence type="inferred from homology"/>
<dbReference type="AlphaFoldDB" id="A0A9X2B693"/>
<dbReference type="PRINTS" id="PR00412">
    <property type="entry name" value="EPOXHYDRLASE"/>
</dbReference>
<accession>A0A9X2B693</accession>
<evidence type="ECO:0000256" key="2">
    <source>
        <dbReference type="ARBA" id="ARBA00022797"/>
    </source>
</evidence>
<evidence type="ECO:0000313" key="5">
    <source>
        <dbReference type="EMBL" id="MCJ8012468.1"/>
    </source>
</evidence>
<evidence type="ECO:0000259" key="4">
    <source>
        <dbReference type="Pfam" id="PF06441"/>
    </source>
</evidence>